<comment type="caution">
    <text evidence="2">The sequence shown here is derived from an EMBL/GenBank/DDBJ whole genome shotgun (WGS) entry which is preliminary data.</text>
</comment>
<dbReference type="EMBL" id="JANPWB010000011">
    <property type="protein sequence ID" value="KAJ1127323.1"/>
    <property type="molecule type" value="Genomic_DNA"/>
</dbReference>
<feature type="compositionally biased region" description="Basic and acidic residues" evidence="1">
    <location>
        <begin position="60"/>
        <end position="84"/>
    </location>
</feature>
<sequence length="140" mass="15436">MEPRIAAREHSSTSQISGEPAFQPATQGGGKECLICHHRARGVDSHHHGSEDTTTVQVPVKEDDPGHQKHCRESAGYSKEERTAAIEVVRSPPLSKQRRTAQHQGRGSSRYRKPGQTARKPEEEEDEGIQATPLATLTLR</sequence>
<feature type="region of interest" description="Disordered" evidence="1">
    <location>
        <begin position="1"/>
        <end position="29"/>
    </location>
</feature>
<protein>
    <submittedName>
        <fullName evidence="2">Uncharacterized protein</fullName>
    </submittedName>
</protein>
<keyword evidence="3" id="KW-1185">Reference proteome</keyword>
<dbReference type="Proteomes" id="UP001066276">
    <property type="component" value="Chromosome 7"/>
</dbReference>
<feature type="compositionally biased region" description="Basic and acidic residues" evidence="1">
    <location>
        <begin position="1"/>
        <end position="11"/>
    </location>
</feature>
<feature type="compositionally biased region" description="Basic and acidic residues" evidence="1">
    <location>
        <begin position="41"/>
        <end position="51"/>
    </location>
</feature>
<gene>
    <name evidence="2" type="ORF">NDU88_005726</name>
</gene>
<evidence type="ECO:0000313" key="2">
    <source>
        <dbReference type="EMBL" id="KAJ1127323.1"/>
    </source>
</evidence>
<organism evidence="2 3">
    <name type="scientific">Pleurodeles waltl</name>
    <name type="common">Iberian ribbed newt</name>
    <dbReference type="NCBI Taxonomy" id="8319"/>
    <lineage>
        <taxon>Eukaryota</taxon>
        <taxon>Metazoa</taxon>
        <taxon>Chordata</taxon>
        <taxon>Craniata</taxon>
        <taxon>Vertebrata</taxon>
        <taxon>Euteleostomi</taxon>
        <taxon>Amphibia</taxon>
        <taxon>Batrachia</taxon>
        <taxon>Caudata</taxon>
        <taxon>Salamandroidea</taxon>
        <taxon>Salamandridae</taxon>
        <taxon>Pleurodelinae</taxon>
        <taxon>Pleurodeles</taxon>
    </lineage>
</organism>
<evidence type="ECO:0000256" key="1">
    <source>
        <dbReference type="SAM" id="MobiDB-lite"/>
    </source>
</evidence>
<accession>A0AAV7PL85</accession>
<feature type="region of interest" description="Disordered" evidence="1">
    <location>
        <begin position="41"/>
        <end position="140"/>
    </location>
</feature>
<dbReference type="AlphaFoldDB" id="A0AAV7PL85"/>
<evidence type="ECO:0000313" key="3">
    <source>
        <dbReference type="Proteomes" id="UP001066276"/>
    </source>
</evidence>
<name>A0AAV7PL85_PLEWA</name>
<proteinExistence type="predicted"/>
<reference evidence="2" key="1">
    <citation type="journal article" date="2022" name="bioRxiv">
        <title>Sequencing and chromosome-scale assembly of the giantPleurodeles waltlgenome.</title>
        <authorList>
            <person name="Brown T."/>
            <person name="Elewa A."/>
            <person name="Iarovenko S."/>
            <person name="Subramanian E."/>
            <person name="Araus A.J."/>
            <person name="Petzold A."/>
            <person name="Susuki M."/>
            <person name="Suzuki K.-i.T."/>
            <person name="Hayashi T."/>
            <person name="Toyoda A."/>
            <person name="Oliveira C."/>
            <person name="Osipova E."/>
            <person name="Leigh N.D."/>
            <person name="Simon A."/>
            <person name="Yun M.H."/>
        </authorList>
    </citation>
    <scope>NUCLEOTIDE SEQUENCE</scope>
    <source>
        <strain evidence="2">20211129_DDA</strain>
        <tissue evidence="2">Liver</tissue>
    </source>
</reference>